<reference evidence="3" key="1">
    <citation type="journal article" date="2015" name="MBio">
        <title>Genome-Resolved Metagenomic Analysis Reveals Roles for Candidate Phyla and Other Microbial Community Members in Biogeochemical Transformations in Oil Reservoirs.</title>
        <authorList>
            <person name="Hu P."/>
            <person name="Tom L."/>
            <person name="Singh A."/>
            <person name="Thomas B.C."/>
            <person name="Baker B.J."/>
            <person name="Piceno Y.M."/>
            <person name="Andersen G.L."/>
            <person name="Banfield J.F."/>
        </authorList>
    </citation>
    <scope>NUCLEOTIDE SEQUENCE [LARGE SCALE GENOMIC DNA]</scope>
</reference>
<sequence>MNQNEIKEFQENFTFLNLKTVKENLPDDPFLKSEYSYALSTGYLTSKFIIIYSNDNTANDFVDKLFFDLSKRYKELYLFVIDIKQVFELKRIDTLLKFKNIFPYANILLIKNFDDIDKHPELEKFIEDLLFGLKSNSFLLITSSKKIDEIKNIDRIKNFLQQSKVYNLIKERRNGNNFINFVDFISQVKKEAGVEEKLEEEENREEFIEKLYVWEMKGFNVETLKNIINSKDLGYVRREFEKFTDNVRKLIDLHKEYGLLNVKKFKEESKEIETMLFDPDKVEILREKINLLKEKLNYFSFFEKETSILMNMDNFIIDSSNRHVVNKINEIINGVNIDKIVLITGGSGTGKTHLLNALFNKLTEKRVIFINKNNIQQASDNFYVMKFLNESDMVLIDDLDGIYEKKEFLPVVKNILSANIVKVITLQRKFSIDDREILDLFNKYTSFNIQPTTFYIRKNYYKNILQKYGIKLNDLLFNFLLDYVSLPLSEIDRYFVELKKYQNNITEEIIKKVFPTGMVKKREVVKKGEFDSSKLIKEWINDTDRLYVEFEV</sequence>
<dbReference type="SUPFAM" id="SSF52540">
    <property type="entry name" value="P-loop containing nucleoside triphosphate hydrolases"/>
    <property type="match status" value="1"/>
</dbReference>
<dbReference type="Gene3D" id="3.40.50.300">
    <property type="entry name" value="P-loop containing nucleotide triphosphate hydrolases"/>
    <property type="match status" value="1"/>
</dbReference>
<evidence type="ECO:0000313" key="2">
    <source>
        <dbReference type="EMBL" id="KUK87645.1"/>
    </source>
</evidence>
<name>A0A101I497_UNCT6</name>
<comment type="caution">
    <text evidence="2">The sequence shown here is derived from an EMBL/GenBank/DDBJ whole genome shotgun (WGS) entry which is preliminary data.</text>
</comment>
<dbReference type="InterPro" id="IPR013317">
    <property type="entry name" value="DnaA_dom"/>
</dbReference>
<dbReference type="InterPro" id="IPR003593">
    <property type="entry name" value="AAA+_ATPase"/>
</dbReference>
<gene>
    <name evidence="2" type="ORF">XE03_0536</name>
</gene>
<dbReference type="EMBL" id="LGGX01000003">
    <property type="protein sequence ID" value="KUK87645.1"/>
    <property type="molecule type" value="Genomic_DNA"/>
</dbReference>
<dbReference type="Proteomes" id="UP000053467">
    <property type="component" value="Unassembled WGS sequence"/>
</dbReference>
<dbReference type="AlphaFoldDB" id="A0A101I497"/>
<evidence type="ECO:0000259" key="1">
    <source>
        <dbReference type="SMART" id="SM00382"/>
    </source>
</evidence>
<dbReference type="InterPro" id="IPR027417">
    <property type="entry name" value="P-loop_NTPase"/>
</dbReference>
<accession>A0A101I497</accession>
<feature type="domain" description="AAA+ ATPase" evidence="1">
    <location>
        <begin position="337"/>
        <end position="452"/>
    </location>
</feature>
<dbReference type="Pfam" id="PF00308">
    <property type="entry name" value="Bac_DnaA"/>
    <property type="match status" value="1"/>
</dbReference>
<proteinExistence type="predicted"/>
<dbReference type="SMART" id="SM00382">
    <property type="entry name" value="AAA"/>
    <property type="match status" value="1"/>
</dbReference>
<protein>
    <submittedName>
        <fullName evidence="2">Chromosomal replication initiator protein dnaA</fullName>
    </submittedName>
</protein>
<evidence type="ECO:0000313" key="3">
    <source>
        <dbReference type="Proteomes" id="UP000053467"/>
    </source>
</evidence>
<organism evidence="2 3">
    <name type="scientific">candidate division TA06 bacterium 34_109</name>
    <dbReference type="NCBI Taxonomy" id="1635277"/>
    <lineage>
        <taxon>Bacteria</taxon>
        <taxon>Bacteria division TA06</taxon>
    </lineage>
</organism>